<proteinExistence type="predicted"/>
<dbReference type="PANTHER" id="PTHR33979:SF2">
    <property type="entry name" value="PEPTIDASE M50B-LIKE-DOMAIN-CONTAINING PROTEIN"/>
    <property type="match status" value="1"/>
</dbReference>
<keyword evidence="3" id="KW-1185">Reference proteome</keyword>
<reference evidence="2 3" key="1">
    <citation type="submission" date="2020-12" db="EMBL/GenBank/DDBJ databases">
        <title>Metabolic potential, ecology and presence of endohyphal bacteria is reflected in genomic diversity of Mucoromycotina.</title>
        <authorList>
            <person name="Muszewska A."/>
            <person name="Okrasinska A."/>
            <person name="Steczkiewicz K."/>
            <person name="Drgas O."/>
            <person name="Orlowska M."/>
            <person name="Perlinska-Lenart U."/>
            <person name="Aleksandrzak-Piekarczyk T."/>
            <person name="Szatraj K."/>
            <person name="Zielenkiewicz U."/>
            <person name="Pilsyk S."/>
            <person name="Malc E."/>
            <person name="Mieczkowski P."/>
            <person name="Kruszewska J.S."/>
            <person name="Biernat P."/>
            <person name="Pawlowska J."/>
        </authorList>
    </citation>
    <scope>NUCLEOTIDE SEQUENCE [LARGE SCALE GENOMIC DNA]</scope>
    <source>
        <strain evidence="2 3">CBS 142.35</strain>
    </source>
</reference>
<feature type="transmembrane region" description="Helical" evidence="1">
    <location>
        <begin position="161"/>
        <end position="178"/>
    </location>
</feature>
<feature type="transmembrane region" description="Helical" evidence="1">
    <location>
        <begin position="111"/>
        <end position="132"/>
    </location>
</feature>
<feature type="transmembrane region" description="Helical" evidence="1">
    <location>
        <begin position="185"/>
        <end position="203"/>
    </location>
</feature>
<gene>
    <name evidence="2" type="ORF">INT45_001471</name>
</gene>
<protein>
    <recommendedName>
        <fullName evidence="4">Peptidase M50B-like-domain-containing protein</fullName>
    </recommendedName>
</protein>
<keyword evidence="1" id="KW-1133">Transmembrane helix</keyword>
<evidence type="ECO:0000313" key="3">
    <source>
        <dbReference type="Proteomes" id="UP000646827"/>
    </source>
</evidence>
<feature type="transmembrane region" description="Helical" evidence="1">
    <location>
        <begin position="139"/>
        <end position="155"/>
    </location>
</feature>
<dbReference type="Proteomes" id="UP000646827">
    <property type="component" value="Unassembled WGS sequence"/>
</dbReference>
<comment type="caution">
    <text evidence="2">The sequence shown here is derived from an EMBL/GenBank/DDBJ whole genome shotgun (WGS) entry which is preliminary data.</text>
</comment>
<keyword evidence="1" id="KW-0812">Transmembrane</keyword>
<name>A0A8H7VQP4_9FUNG</name>
<evidence type="ECO:0008006" key="4">
    <source>
        <dbReference type="Google" id="ProtNLM"/>
    </source>
</evidence>
<dbReference type="OrthoDB" id="40823at2759"/>
<accession>A0A8H7VQP4</accession>
<dbReference type="Pfam" id="PF13398">
    <property type="entry name" value="Peptidase_M50B"/>
    <property type="match status" value="1"/>
</dbReference>
<dbReference type="AlphaFoldDB" id="A0A8H7VQP4"/>
<dbReference type="InterPro" id="IPR049500">
    <property type="entry name" value="Peptidase_M50B-like"/>
</dbReference>
<evidence type="ECO:0000256" key="1">
    <source>
        <dbReference type="SAM" id="Phobius"/>
    </source>
</evidence>
<feature type="transmembrane region" description="Helical" evidence="1">
    <location>
        <begin position="38"/>
        <end position="63"/>
    </location>
</feature>
<organism evidence="2 3">
    <name type="scientific">Circinella minor</name>
    <dbReference type="NCBI Taxonomy" id="1195481"/>
    <lineage>
        <taxon>Eukaryota</taxon>
        <taxon>Fungi</taxon>
        <taxon>Fungi incertae sedis</taxon>
        <taxon>Mucoromycota</taxon>
        <taxon>Mucoromycotina</taxon>
        <taxon>Mucoromycetes</taxon>
        <taxon>Mucorales</taxon>
        <taxon>Lichtheimiaceae</taxon>
        <taxon>Circinella</taxon>
    </lineage>
</organism>
<keyword evidence="1" id="KW-0472">Membrane</keyword>
<sequence>MAPFLISRQTTMDDPTTDNSTSSNAIRDAFTPTYDQKIILIIIAGYTGAILLLWNMPIIKIILAPFKLLTVGLHEFSHAFVGCLTCARIESIEIDPDEGGATRMQGGNAMFTLPAGYLGSSLIGAILVMCGFNIFASKVASIFLGTCLLLTLWWAKNWLTRGIGIAFIGIMLILWFVAHGVGLKYFVLFLGVMSCLYCLWDILDDLVFRKAFESDASKFAELYGLSSRAWGIIWFLVSLVFFACGIIVGLVAFKEDQETQQRQAEGFGW</sequence>
<feature type="transmembrane region" description="Helical" evidence="1">
    <location>
        <begin position="232"/>
        <end position="253"/>
    </location>
</feature>
<evidence type="ECO:0000313" key="2">
    <source>
        <dbReference type="EMBL" id="KAG2225248.1"/>
    </source>
</evidence>
<dbReference type="PANTHER" id="PTHR33979">
    <property type="entry name" value="OS02G0221600 PROTEIN"/>
    <property type="match status" value="1"/>
</dbReference>
<dbReference type="EMBL" id="JAEPRB010000030">
    <property type="protein sequence ID" value="KAG2225248.1"/>
    <property type="molecule type" value="Genomic_DNA"/>
</dbReference>